<dbReference type="Proteomes" id="UP000325849">
    <property type="component" value="Unassembled WGS sequence"/>
</dbReference>
<protein>
    <submittedName>
        <fullName evidence="1">Uncharacterized protein</fullName>
    </submittedName>
</protein>
<gene>
    <name evidence="1" type="ORF">FNH09_07255</name>
</gene>
<dbReference type="RefSeq" id="WP_152885929.1">
    <property type="nucleotide sequence ID" value="NZ_VJZD01000019.1"/>
</dbReference>
<accession>A0A5N8VAS1</accession>
<evidence type="ECO:0000313" key="2">
    <source>
        <dbReference type="Proteomes" id="UP000325849"/>
    </source>
</evidence>
<name>A0A5N8VAS1_9ACTN</name>
<dbReference type="EMBL" id="VJZD01000019">
    <property type="protein sequence ID" value="MPY31124.1"/>
    <property type="molecule type" value="Genomic_DNA"/>
</dbReference>
<keyword evidence="2" id="KW-1185">Reference proteome</keyword>
<evidence type="ECO:0000313" key="1">
    <source>
        <dbReference type="EMBL" id="MPY31124.1"/>
    </source>
</evidence>
<dbReference type="AlphaFoldDB" id="A0A5N8VAS1"/>
<sequence>MRRPLAAMRPGSFKFCDRVVALPGERVTVSVSDSGTVTRGDFQAVDRSTQQVLGTVIGVLPSFGHAVIWRNDTDHSVIVDLLASADDEGRIDGRLVAGG</sequence>
<organism evidence="1 2">
    <name type="scientific">Streptomyces adustus</name>
    <dbReference type="NCBI Taxonomy" id="1609272"/>
    <lineage>
        <taxon>Bacteria</taxon>
        <taxon>Bacillati</taxon>
        <taxon>Actinomycetota</taxon>
        <taxon>Actinomycetes</taxon>
        <taxon>Kitasatosporales</taxon>
        <taxon>Streptomycetaceae</taxon>
        <taxon>Streptomyces</taxon>
    </lineage>
</organism>
<reference evidence="1 2" key="1">
    <citation type="submission" date="2019-07" db="EMBL/GenBank/DDBJ databases">
        <title>New species of Amycolatopsis and Streptomyces.</title>
        <authorList>
            <person name="Duangmal K."/>
            <person name="Teo W.F.A."/>
            <person name="Lipun K."/>
        </authorList>
    </citation>
    <scope>NUCLEOTIDE SEQUENCE [LARGE SCALE GENOMIC DNA]</scope>
    <source>
        <strain evidence="1 2">NBRC 109810</strain>
    </source>
</reference>
<proteinExistence type="predicted"/>
<comment type="caution">
    <text evidence="1">The sequence shown here is derived from an EMBL/GenBank/DDBJ whole genome shotgun (WGS) entry which is preliminary data.</text>
</comment>